<dbReference type="EMBL" id="KL367535">
    <property type="protein sequence ID" value="KFD65598.1"/>
    <property type="molecule type" value="Genomic_DNA"/>
</dbReference>
<organism evidence="1">
    <name type="scientific">Trichuris suis</name>
    <name type="common">pig whipworm</name>
    <dbReference type="NCBI Taxonomy" id="68888"/>
    <lineage>
        <taxon>Eukaryota</taxon>
        <taxon>Metazoa</taxon>
        <taxon>Ecdysozoa</taxon>
        <taxon>Nematoda</taxon>
        <taxon>Enoplea</taxon>
        <taxon>Dorylaimia</taxon>
        <taxon>Trichinellida</taxon>
        <taxon>Trichuridae</taxon>
        <taxon>Trichuris</taxon>
    </lineage>
</organism>
<evidence type="ECO:0000313" key="1">
    <source>
        <dbReference type="EMBL" id="KFD65598.1"/>
    </source>
</evidence>
<reference evidence="1" key="1">
    <citation type="journal article" date="2014" name="Nat. Genet.">
        <title>Genome and transcriptome of the porcine whipworm Trichuris suis.</title>
        <authorList>
            <person name="Jex A.R."/>
            <person name="Nejsum P."/>
            <person name="Schwarz E.M."/>
            <person name="Hu L."/>
            <person name="Young N.D."/>
            <person name="Hall R.S."/>
            <person name="Korhonen P.K."/>
            <person name="Liao S."/>
            <person name="Thamsborg S."/>
            <person name="Xia J."/>
            <person name="Xu P."/>
            <person name="Wang S."/>
            <person name="Scheerlinck J.P."/>
            <person name="Hofmann A."/>
            <person name="Sternberg P.W."/>
            <person name="Wang J."/>
            <person name="Gasser R.B."/>
        </authorList>
    </citation>
    <scope>NUCLEOTIDE SEQUENCE [LARGE SCALE GENOMIC DNA]</scope>
    <source>
        <strain evidence="1">DCEP-RM93F</strain>
    </source>
</reference>
<dbReference type="AlphaFoldDB" id="A0A085N802"/>
<name>A0A085N802_9BILA</name>
<gene>
    <name evidence="1" type="ORF">M514_09886</name>
</gene>
<proteinExistence type="predicted"/>
<accession>A0A085N802</accession>
<sequence length="78" mass="8873">MTLAVAASPTAAKIQLKFFSLNNAFRRWHATVQKQSTEDSSDTSRQLHYVFCGSFQHITYEGKKTRMFAAVMLSKLSR</sequence>
<protein>
    <submittedName>
        <fullName evidence="1">Uncharacterized protein</fullName>
    </submittedName>
</protein>
<dbReference type="Proteomes" id="UP000030758">
    <property type="component" value="Unassembled WGS sequence"/>
</dbReference>